<accession>A0A0V1MPV2</accession>
<dbReference type="EMBL" id="JYDO01000060">
    <property type="protein sequence ID" value="KRZ73635.1"/>
    <property type="molecule type" value="Genomic_DNA"/>
</dbReference>
<name>A0A0V1MPV2_9BILA</name>
<protein>
    <submittedName>
        <fullName evidence="1">Uncharacterized protein</fullName>
    </submittedName>
</protein>
<reference evidence="1 2" key="1">
    <citation type="submission" date="2015-01" db="EMBL/GenBank/DDBJ databases">
        <title>Evolution of Trichinella species and genotypes.</title>
        <authorList>
            <person name="Korhonen P.K."/>
            <person name="Edoardo P."/>
            <person name="Giuseppe L.R."/>
            <person name="Gasser R.B."/>
        </authorList>
    </citation>
    <scope>NUCLEOTIDE SEQUENCE [LARGE SCALE GENOMIC DNA]</scope>
    <source>
        <strain evidence="1">ISS1980</strain>
    </source>
</reference>
<gene>
    <name evidence="1" type="ORF">T10_7771</name>
</gene>
<dbReference type="Proteomes" id="UP000054843">
    <property type="component" value="Unassembled WGS sequence"/>
</dbReference>
<proteinExistence type="predicted"/>
<evidence type="ECO:0000313" key="1">
    <source>
        <dbReference type="EMBL" id="KRZ73635.1"/>
    </source>
</evidence>
<sequence length="68" mass="7658">MKITKLNTPLNMRKIEFNILSEKRKQRRGLCLSMTDPAQPVSQSILDACYCCTLTLPVYVVKNTSVPG</sequence>
<dbReference type="AlphaFoldDB" id="A0A0V1MPV2"/>
<organism evidence="1 2">
    <name type="scientific">Trichinella papuae</name>
    <dbReference type="NCBI Taxonomy" id="268474"/>
    <lineage>
        <taxon>Eukaryota</taxon>
        <taxon>Metazoa</taxon>
        <taxon>Ecdysozoa</taxon>
        <taxon>Nematoda</taxon>
        <taxon>Enoplea</taxon>
        <taxon>Dorylaimia</taxon>
        <taxon>Trichinellida</taxon>
        <taxon>Trichinellidae</taxon>
        <taxon>Trichinella</taxon>
    </lineage>
</organism>
<evidence type="ECO:0000313" key="2">
    <source>
        <dbReference type="Proteomes" id="UP000054843"/>
    </source>
</evidence>
<comment type="caution">
    <text evidence="1">The sequence shown here is derived from an EMBL/GenBank/DDBJ whole genome shotgun (WGS) entry which is preliminary data.</text>
</comment>
<keyword evidence="2" id="KW-1185">Reference proteome</keyword>